<reference evidence="3" key="1">
    <citation type="journal article" date="2021" name="PeerJ">
        <title>Extensive microbial diversity within the chicken gut microbiome revealed by metagenomics and culture.</title>
        <authorList>
            <person name="Gilroy R."/>
            <person name="Ravi A."/>
            <person name="Getino M."/>
            <person name="Pursley I."/>
            <person name="Horton D.L."/>
            <person name="Alikhan N.F."/>
            <person name="Baker D."/>
            <person name="Gharbi K."/>
            <person name="Hall N."/>
            <person name="Watson M."/>
            <person name="Adriaenssens E.M."/>
            <person name="Foster-Nyarko E."/>
            <person name="Jarju S."/>
            <person name="Secka A."/>
            <person name="Antonio M."/>
            <person name="Oren A."/>
            <person name="Chaudhuri R.R."/>
            <person name="La Ragione R."/>
            <person name="Hildebrand F."/>
            <person name="Pallen M.J."/>
        </authorList>
    </citation>
    <scope>NUCLEOTIDE SEQUENCE</scope>
    <source>
        <strain evidence="3">5032</strain>
    </source>
</reference>
<dbReference type="Pfam" id="PF13489">
    <property type="entry name" value="Methyltransf_23"/>
    <property type="match status" value="1"/>
</dbReference>
<dbReference type="Pfam" id="PF00535">
    <property type="entry name" value="Glycos_transf_2"/>
    <property type="match status" value="1"/>
</dbReference>
<protein>
    <submittedName>
        <fullName evidence="3">Glycosyltransferase</fullName>
        <ecNumber evidence="3">2.4.-.-</ecNumber>
    </submittedName>
</protein>
<dbReference type="PANTHER" id="PTHR48090">
    <property type="entry name" value="UNDECAPRENYL-PHOSPHATE 4-DEOXY-4-FORMAMIDO-L-ARABINOSE TRANSFERASE-RELATED"/>
    <property type="match status" value="1"/>
</dbReference>
<dbReference type="AlphaFoldDB" id="A0A9D2KPM0"/>
<dbReference type="SUPFAM" id="SSF53335">
    <property type="entry name" value="S-adenosyl-L-methionine-dependent methyltransferases"/>
    <property type="match status" value="1"/>
</dbReference>
<dbReference type="EMBL" id="DWZD01000033">
    <property type="protein sequence ID" value="HJA78912.1"/>
    <property type="molecule type" value="Genomic_DNA"/>
</dbReference>
<feature type="transmembrane region" description="Helical" evidence="1">
    <location>
        <begin position="360"/>
        <end position="380"/>
    </location>
</feature>
<dbReference type="CDD" id="cd04179">
    <property type="entry name" value="DPM_DPG-synthase_like"/>
    <property type="match status" value="1"/>
</dbReference>
<dbReference type="GO" id="GO:0016757">
    <property type="term" value="F:glycosyltransferase activity"/>
    <property type="evidence" value="ECO:0007669"/>
    <property type="project" value="UniProtKB-KW"/>
</dbReference>
<keyword evidence="3" id="KW-0328">Glycosyltransferase</keyword>
<reference evidence="3" key="2">
    <citation type="submission" date="2021-04" db="EMBL/GenBank/DDBJ databases">
        <authorList>
            <person name="Gilroy R."/>
        </authorList>
    </citation>
    <scope>NUCLEOTIDE SEQUENCE</scope>
    <source>
        <strain evidence="3">5032</strain>
    </source>
</reference>
<keyword evidence="1" id="KW-0812">Transmembrane</keyword>
<sequence length="478" mass="54049">MHKQLRVLILILAYNAEKTIESVLDRIPRELAQQYDVHVLVLDDGSRDATHALAKKHLEGFWCPGEALRNPVNQGYGGNQKVGYRYAAEQGFDVVAMVHGDGQYAPECLPMLLEPFARQNERVDAVFGSRMLHKRDALKGGMPYYKFVGNMLLTAFQNRLLGTHLSEFHTGYRVYRVAMLRELPLDLNTNDFDFDTEIIMQVVFSGGKIVELPIPTHYGDEVCHVNGLRYAWDVMVTSLKGRLIRMGVFFDPKFFFPQTEVARKVSTFSFPSTGKAVAESIRPGSLVLDLGCTDEDLATHLRQEKGCTVISCPPDVDLDRELPDAPWDRLDYVVALDVLEERDSAEDFLARLRERLTGNAGVTLIAGSANVGFFITRLMLLFGQFNYGRRGILALSHKRLFTRHSLARLMRYAGFRVLRKQMMTAPYPRALGNNRLARLLMALNRPLARLLPGLFAYQVLLEAQHTPSAESVLRKAMR</sequence>
<dbReference type="EC" id="2.4.-.-" evidence="3"/>
<dbReference type="InterPro" id="IPR029063">
    <property type="entry name" value="SAM-dependent_MTases_sf"/>
</dbReference>
<feature type="domain" description="Glycosyltransferase 2-like" evidence="2">
    <location>
        <begin position="9"/>
        <end position="183"/>
    </location>
</feature>
<name>A0A9D2KPM0_9BACT</name>
<dbReference type="InterPro" id="IPR050256">
    <property type="entry name" value="Glycosyltransferase_2"/>
</dbReference>
<proteinExistence type="predicted"/>
<organism evidence="3 4">
    <name type="scientific">Candidatus Desulfovibrio intestinavium</name>
    <dbReference type="NCBI Taxonomy" id="2838534"/>
    <lineage>
        <taxon>Bacteria</taxon>
        <taxon>Pseudomonadati</taxon>
        <taxon>Thermodesulfobacteriota</taxon>
        <taxon>Desulfovibrionia</taxon>
        <taxon>Desulfovibrionales</taxon>
        <taxon>Desulfovibrionaceae</taxon>
        <taxon>Desulfovibrio</taxon>
    </lineage>
</organism>
<dbReference type="InterPro" id="IPR029044">
    <property type="entry name" value="Nucleotide-diphossugar_trans"/>
</dbReference>
<keyword evidence="3" id="KW-0808">Transferase</keyword>
<gene>
    <name evidence="3" type="ORF">H9784_04990</name>
</gene>
<evidence type="ECO:0000256" key="1">
    <source>
        <dbReference type="SAM" id="Phobius"/>
    </source>
</evidence>
<dbReference type="Proteomes" id="UP000823821">
    <property type="component" value="Unassembled WGS sequence"/>
</dbReference>
<accession>A0A9D2KPM0</accession>
<keyword evidence="1" id="KW-1133">Transmembrane helix</keyword>
<evidence type="ECO:0000313" key="4">
    <source>
        <dbReference type="Proteomes" id="UP000823821"/>
    </source>
</evidence>
<comment type="caution">
    <text evidence="3">The sequence shown here is derived from an EMBL/GenBank/DDBJ whole genome shotgun (WGS) entry which is preliminary data.</text>
</comment>
<evidence type="ECO:0000259" key="2">
    <source>
        <dbReference type="Pfam" id="PF00535"/>
    </source>
</evidence>
<dbReference type="Gene3D" id="3.40.50.150">
    <property type="entry name" value="Vaccinia Virus protein VP39"/>
    <property type="match status" value="1"/>
</dbReference>
<dbReference type="SUPFAM" id="SSF53448">
    <property type="entry name" value="Nucleotide-diphospho-sugar transferases"/>
    <property type="match status" value="1"/>
</dbReference>
<dbReference type="Gene3D" id="3.90.550.10">
    <property type="entry name" value="Spore Coat Polysaccharide Biosynthesis Protein SpsA, Chain A"/>
    <property type="match status" value="1"/>
</dbReference>
<keyword evidence="1" id="KW-0472">Membrane</keyword>
<evidence type="ECO:0000313" key="3">
    <source>
        <dbReference type="EMBL" id="HJA78912.1"/>
    </source>
</evidence>
<dbReference type="PANTHER" id="PTHR48090:SF7">
    <property type="entry name" value="RFBJ PROTEIN"/>
    <property type="match status" value="1"/>
</dbReference>
<dbReference type="InterPro" id="IPR001173">
    <property type="entry name" value="Glyco_trans_2-like"/>
</dbReference>